<keyword evidence="1 5" id="KW-1003">Cell membrane</keyword>
<keyword evidence="4 5" id="KW-0472">Membrane</keyword>
<protein>
    <recommendedName>
        <fullName evidence="5">UPF0182 protein Cba03nite_12620</fullName>
    </recommendedName>
</protein>
<name>A0A8J3JFW3_9ACTN</name>
<feature type="transmembrane region" description="Helical" evidence="5">
    <location>
        <begin position="169"/>
        <end position="192"/>
    </location>
</feature>
<dbReference type="Pfam" id="PF03699">
    <property type="entry name" value="UPF0182"/>
    <property type="match status" value="1"/>
</dbReference>
<dbReference type="Proteomes" id="UP000601223">
    <property type="component" value="Unassembled WGS sequence"/>
</dbReference>
<evidence type="ECO:0000256" key="5">
    <source>
        <dbReference type="HAMAP-Rule" id="MF_01600"/>
    </source>
</evidence>
<feature type="transmembrane region" description="Helical" evidence="5">
    <location>
        <begin position="212"/>
        <end position="229"/>
    </location>
</feature>
<dbReference type="InterPro" id="IPR005372">
    <property type="entry name" value="UPF0182"/>
</dbReference>
<dbReference type="GO" id="GO:0005886">
    <property type="term" value="C:plasma membrane"/>
    <property type="evidence" value="ECO:0007669"/>
    <property type="project" value="UniProtKB-SubCell"/>
</dbReference>
<evidence type="ECO:0000256" key="6">
    <source>
        <dbReference type="SAM" id="MobiDB-lite"/>
    </source>
</evidence>
<evidence type="ECO:0000313" key="8">
    <source>
        <dbReference type="Proteomes" id="UP000601223"/>
    </source>
</evidence>
<evidence type="ECO:0000313" key="7">
    <source>
        <dbReference type="EMBL" id="GIF79913.1"/>
    </source>
</evidence>
<keyword evidence="2 5" id="KW-0812">Transmembrane</keyword>
<dbReference type="PANTHER" id="PTHR39344">
    <property type="entry name" value="UPF0182 PROTEIN SLL1060"/>
    <property type="match status" value="1"/>
</dbReference>
<accession>A0A8J3JFW3</accession>
<feature type="transmembrane region" description="Helical" evidence="5">
    <location>
        <begin position="62"/>
        <end position="82"/>
    </location>
</feature>
<feature type="transmembrane region" description="Helical" evidence="5">
    <location>
        <begin position="261"/>
        <end position="281"/>
    </location>
</feature>
<feature type="region of interest" description="Disordered" evidence="6">
    <location>
        <begin position="947"/>
        <end position="973"/>
    </location>
</feature>
<proteinExistence type="inferred from homology"/>
<gene>
    <name evidence="7" type="ORF">Cba03nite_12620</name>
</gene>
<feature type="transmembrane region" description="Helical" evidence="5">
    <location>
        <begin position="288"/>
        <end position="308"/>
    </location>
</feature>
<comment type="caution">
    <text evidence="5">Lacks conserved residue(s) required for the propagation of feature annotation.</text>
</comment>
<dbReference type="HAMAP" id="MF_01600">
    <property type="entry name" value="UPF0182"/>
    <property type="match status" value="1"/>
</dbReference>
<feature type="compositionally biased region" description="Pro residues" evidence="6">
    <location>
        <begin position="890"/>
        <end position="901"/>
    </location>
</feature>
<dbReference type="PANTHER" id="PTHR39344:SF1">
    <property type="entry name" value="UPF0182 PROTEIN SLL1060"/>
    <property type="match status" value="1"/>
</dbReference>
<reference evidence="7 8" key="1">
    <citation type="submission" date="2021-01" db="EMBL/GenBank/DDBJ databases">
        <title>Whole genome shotgun sequence of Catellatospora bangladeshensis NBRC 107357.</title>
        <authorList>
            <person name="Komaki H."/>
            <person name="Tamura T."/>
        </authorList>
    </citation>
    <scope>NUCLEOTIDE SEQUENCE [LARGE SCALE GENOMIC DNA]</scope>
    <source>
        <strain evidence="7 8">NBRC 107357</strain>
    </source>
</reference>
<comment type="similarity">
    <text evidence="5">Belongs to the UPF0182 family.</text>
</comment>
<feature type="transmembrane region" description="Helical" evidence="5">
    <location>
        <begin position="111"/>
        <end position="130"/>
    </location>
</feature>
<keyword evidence="8" id="KW-1185">Reference proteome</keyword>
<comment type="subcellular location">
    <subcellularLocation>
        <location evidence="5">Cell membrane</location>
        <topology evidence="5">Multi-pass membrane protein</topology>
    </subcellularLocation>
</comment>
<evidence type="ECO:0000256" key="3">
    <source>
        <dbReference type="ARBA" id="ARBA00022989"/>
    </source>
</evidence>
<dbReference type="AlphaFoldDB" id="A0A8J3JFW3"/>
<dbReference type="EMBL" id="BONF01000008">
    <property type="protein sequence ID" value="GIF79913.1"/>
    <property type="molecule type" value="Genomic_DNA"/>
</dbReference>
<comment type="caution">
    <text evidence="7">The sequence shown here is derived from an EMBL/GenBank/DDBJ whole genome shotgun (WGS) entry which is preliminary data.</text>
</comment>
<sequence>MVNRSSQLPHMSRRGRAWLIVLTGLLIFFAVLGWVVEAWTEWLWFDELGATQVFSGQLGTRIGLFAVFGLIIGAFIFGNLYLAYRLRPFLPPTGVEQQALERYRYVLGPHLIRWFALAAGAVAFFAGLAAQGHWQQWLLFEHAKPFNQKDPQFGIDVGFYVFKLPFWQYLLNTGFTVTVLALIGALGVHYLYGGVRLSGPGDRMTTGARAHLTGLVALFVSLKAVAYVLDRRALLLDTIAGTDLTGAGYTDIQALLPAKEMLTYISVIVVIAILVFSNAVMRNLVWPGVALGLLAISAVAIGGIYPWGVQTFQVDPSRNVKEAQYIDRTIAATRAAYGLDAAKNTPYVSDTVVPPATLAQDKTIVPNIRLLDPSVVADSYTQLSQVRSFYQFGDKLDIDRYTIDGKTADYVVGLREIEYGKLTSAQSNWINKHTVYTHGYGLVAAPANTTVCAGQPYFVSGFFTGQAQGSDQGCSSATDKLPVEQPRIYYGERMGDEYAIVGKPDGGQSAEYDRPTGEASDARYTYTGSGGVDIGSTWRRLLYSIKYAESNFLLADAVNDNSKILYERDPRTRVQKVAPFLTLDGDPYPAAVNGRIVWIVDGYTTSANFPYAQRVDLQDATSDSLTGDGTFRLARQEINYIRNSVKATVDAYDGTVKLYEFDDTDPILQAWNDAFGGDLITKKDQIPAELASHFRYPADMFKVQRDLLTRFHVNNANDFFNAPDFWAVPNDPAGRADAKQPPYYLLTQLPGQTEPRFQLTAAVTPREKQNLAALISGSYVDGKPHLEVLELNKDGRIPGPGQAQQLMENFDAARTQLNIWGTNVVKGNLLSLPYGGGMLYVEPIYLKSSNDNPYPLMKKVLVSYGDKIAFEDTLQQGIQKLVGTTTTPPVVTPEQPPPPTTGSPTLAAAAAKVKQAIADLRAAQQSGNFEAYGKALAALEAAIKEFEAAGGNQPQTPASPAPPTPTPTPATTG</sequence>
<evidence type="ECO:0000256" key="4">
    <source>
        <dbReference type="ARBA" id="ARBA00023136"/>
    </source>
</evidence>
<feature type="compositionally biased region" description="Pro residues" evidence="6">
    <location>
        <begin position="957"/>
        <end position="973"/>
    </location>
</feature>
<dbReference type="GO" id="GO:0005576">
    <property type="term" value="C:extracellular region"/>
    <property type="evidence" value="ECO:0007669"/>
    <property type="project" value="TreeGrafter"/>
</dbReference>
<organism evidence="7 8">
    <name type="scientific">Catellatospora bangladeshensis</name>
    <dbReference type="NCBI Taxonomy" id="310355"/>
    <lineage>
        <taxon>Bacteria</taxon>
        <taxon>Bacillati</taxon>
        <taxon>Actinomycetota</taxon>
        <taxon>Actinomycetes</taxon>
        <taxon>Micromonosporales</taxon>
        <taxon>Micromonosporaceae</taxon>
        <taxon>Catellatospora</taxon>
    </lineage>
</organism>
<evidence type="ECO:0000256" key="1">
    <source>
        <dbReference type="ARBA" id="ARBA00022475"/>
    </source>
</evidence>
<keyword evidence="3 5" id="KW-1133">Transmembrane helix</keyword>
<evidence type="ECO:0000256" key="2">
    <source>
        <dbReference type="ARBA" id="ARBA00022692"/>
    </source>
</evidence>
<feature type="region of interest" description="Disordered" evidence="6">
    <location>
        <begin position="884"/>
        <end position="905"/>
    </location>
</feature>